<dbReference type="SMART" id="SM00646">
    <property type="entry name" value="Ami_3"/>
    <property type="match status" value="1"/>
</dbReference>
<evidence type="ECO:0000256" key="1">
    <source>
        <dbReference type="ARBA" id="ARBA00022801"/>
    </source>
</evidence>
<name>A0A543ATZ9_9ACTN</name>
<comment type="caution">
    <text evidence="4">The sequence shown here is derived from an EMBL/GenBank/DDBJ whole genome shotgun (WGS) entry which is preliminary data.</text>
</comment>
<dbReference type="GO" id="GO:0030288">
    <property type="term" value="C:outer membrane-bounded periplasmic space"/>
    <property type="evidence" value="ECO:0007669"/>
    <property type="project" value="TreeGrafter"/>
</dbReference>
<keyword evidence="2" id="KW-0732">Signal</keyword>
<dbReference type="PANTHER" id="PTHR30404:SF0">
    <property type="entry name" value="N-ACETYLMURAMOYL-L-ALANINE AMIDASE AMIC"/>
    <property type="match status" value="1"/>
</dbReference>
<dbReference type="InterPro" id="IPR050695">
    <property type="entry name" value="N-acetylmuramoyl_amidase_3"/>
</dbReference>
<proteinExistence type="predicted"/>
<dbReference type="GO" id="GO:0009253">
    <property type="term" value="P:peptidoglycan catabolic process"/>
    <property type="evidence" value="ECO:0007669"/>
    <property type="project" value="InterPro"/>
</dbReference>
<dbReference type="InterPro" id="IPR006311">
    <property type="entry name" value="TAT_signal"/>
</dbReference>
<dbReference type="GO" id="GO:0008745">
    <property type="term" value="F:N-acetylmuramoyl-L-alanine amidase activity"/>
    <property type="evidence" value="ECO:0007669"/>
    <property type="project" value="InterPro"/>
</dbReference>
<dbReference type="Gene3D" id="3.40.630.40">
    <property type="entry name" value="Zn-dependent exopeptidases"/>
    <property type="match status" value="1"/>
</dbReference>
<dbReference type="OrthoDB" id="9810670at2"/>
<dbReference type="AlphaFoldDB" id="A0A543ATZ9"/>
<feature type="chain" id="PRO_5022055263" evidence="2">
    <location>
        <begin position="33"/>
        <end position="357"/>
    </location>
</feature>
<reference evidence="4 5" key="1">
    <citation type="submission" date="2019-06" db="EMBL/GenBank/DDBJ databases">
        <title>Sequencing the genomes of 1000 actinobacteria strains.</title>
        <authorList>
            <person name="Klenk H.-P."/>
        </authorList>
    </citation>
    <scope>NUCLEOTIDE SEQUENCE [LARGE SCALE GENOMIC DNA]</scope>
    <source>
        <strain evidence="4 5">DSM 45928</strain>
    </source>
</reference>
<feature type="signal peptide" evidence="2">
    <location>
        <begin position="1"/>
        <end position="32"/>
    </location>
</feature>
<dbReference type="SUPFAM" id="SSF47090">
    <property type="entry name" value="PGBD-like"/>
    <property type="match status" value="2"/>
</dbReference>
<dbReference type="SUPFAM" id="SSF53187">
    <property type="entry name" value="Zn-dependent exopeptidases"/>
    <property type="match status" value="1"/>
</dbReference>
<dbReference type="Proteomes" id="UP000317043">
    <property type="component" value="Unassembled WGS sequence"/>
</dbReference>
<evidence type="ECO:0000256" key="2">
    <source>
        <dbReference type="SAM" id="SignalP"/>
    </source>
</evidence>
<gene>
    <name evidence="4" type="ORF">FB566_1515</name>
</gene>
<evidence type="ECO:0000313" key="5">
    <source>
        <dbReference type="Proteomes" id="UP000317043"/>
    </source>
</evidence>
<dbReference type="Pfam" id="PF01520">
    <property type="entry name" value="Amidase_3"/>
    <property type="match status" value="1"/>
</dbReference>
<protein>
    <submittedName>
        <fullName evidence="4">N-acetylmuramoyl-L-alanine amidase</fullName>
    </submittedName>
</protein>
<keyword evidence="1" id="KW-0378">Hydrolase</keyword>
<dbReference type="RefSeq" id="WP_142036736.1">
    <property type="nucleotide sequence ID" value="NZ_JBHTGS010000001.1"/>
</dbReference>
<sequence length="357" mass="37470">MPEAHISRRRALLLAAGGLAAVPLLGVGQALADTSTSAKPRVYIDPGHGGTDPGAVGNGLQEKNLTLAIALGVRDHLNANWDVDIRMSRTTDLTRSLSYRSSDANSWGADIFVSVHINAGGGTGFESFRYTSASAGSVALQNAMHPQILAGMRTSGSITDRGRKTGNLHVLRETRMPAILTENLFIDRAADAALLKSSAFLAATARGHAQGIAQYLGLGGGTPSPTWPTLRNGSSGENVRTLQYLLLQHNQNLVVDGSFGPATESAVRTVQSSRNLTVDGVVGPKTWTSIVVTRRQGDNGDAVRGIQRSLSSKHGIATTVDGSFGPGTDTSVRTFQSRKKLTVDGVVGPISWQALLG</sequence>
<dbReference type="Gene3D" id="1.10.101.10">
    <property type="entry name" value="PGBD-like superfamily/PGBD"/>
    <property type="match status" value="2"/>
</dbReference>
<dbReference type="InterPro" id="IPR036366">
    <property type="entry name" value="PGBDSf"/>
</dbReference>
<dbReference type="InParanoid" id="A0A543ATZ9"/>
<dbReference type="EMBL" id="VFOW01000001">
    <property type="protein sequence ID" value="TQL75995.1"/>
    <property type="molecule type" value="Genomic_DNA"/>
</dbReference>
<feature type="domain" description="MurNAc-LAA" evidence="3">
    <location>
        <begin position="101"/>
        <end position="213"/>
    </location>
</feature>
<dbReference type="InterPro" id="IPR036365">
    <property type="entry name" value="PGBD-like_sf"/>
</dbReference>
<dbReference type="InterPro" id="IPR002477">
    <property type="entry name" value="Peptidoglycan-bd-like"/>
</dbReference>
<keyword evidence="5" id="KW-1185">Reference proteome</keyword>
<accession>A0A543ATZ9</accession>
<dbReference type="InterPro" id="IPR002508">
    <property type="entry name" value="MurNAc-LAA_cat"/>
</dbReference>
<dbReference type="CDD" id="cd02696">
    <property type="entry name" value="MurNAc-LAA"/>
    <property type="match status" value="1"/>
</dbReference>
<evidence type="ECO:0000313" key="4">
    <source>
        <dbReference type="EMBL" id="TQL75995.1"/>
    </source>
</evidence>
<evidence type="ECO:0000259" key="3">
    <source>
        <dbReference type="SMART" id="SM00646"/>
    </source>
</evidence>
<organism evidence="4 5">
    <name type="scientific">Stackebrandtia endophytica</name>
    <dbReference type="NCBI Taxonomy" id="1496996"/>
    <lineage>
        <taxon>Bacteria</taxon>
        <taxon>Bacillati</taxon>
        <taxon>Actinomycetota</taxon>
        <taxon>Actinomycetes</taxon>
        <taxon>Glycomycetales</taxon>
        <taxon>Glycomycetaceae</taxon>
        <taxon>Stackebrandtia</taxon>
    </lineage>
</organism>
<dbReference type="PANTHER" id="PTHR30404">
    <property type="entry name" value="N-ACETYLMURAMOYL-L-ALANINE AMIDASE"/>
    <property type="match status" value="1"/>
</dbReference>
<dbReference type="PROSITE" id="PS51318">
    <property type="entry name" value="TAT"/>
    <property type="match status" value="1"/>
</dbReference>
<dbReference type="Pfam" id="PF01471">
    <property type="entry name" value="PG_binding_1"/>
    <property type="match status" value="2"/>
</dbReference>